<reference evidence="4" key="1">
    <citation type="submission" date="2017-08" db="EMBL/GenBank/DDBJ databases">
        <title>A dynamic microbial community with high functional redundancy inhabits the cold, oxic subseafloor aquifer.</title>
        <authorList>
            <person name="Tully B.J."/>
            <person name="Wheat C.G."/>
            <person name="Glazer B.T."/>
            <person name="Huber J.A."/>
        </authorList>
    </citation>
    <scope>NUCLEOTIDE SEQUENCE [LARGE SCALE GENOMIC DNA]</scope>
</reference>
<accession>A0A2A5ASW4</accession>
<feature type="domain" description="Lipid/polyisoprenoid-binding YceI-like" evidence="2">
    <location>
        <begin position="25"/>
        <end position="189"/>
    </location>
</feature>
<feature type="chain" id="PRO_5012540098" description="Lipid/polyisoprenoid-binding YceI-like domain-containing protein" evidence="1">
    <location>
        <begin position="24"/>
        <end position="191"/>
    </location>
</feature>
<keyword evidence="1" id="KW-0732">Signal</keyword>
<dbReference type="Gene3D" id="2.40.128.110">
    <property type="entry name" value="Lipid/polyisoprenoid-binding, YceI-like"/>
    <property type="match status" value="1"/>
</dbReference>
<evidence type="ECO:0000313" key="4">
    <source>
        <dbReference type="Proteomes" id="UP000218327"/>
    </source>
</evidence>
<dbReference type="Proteomes" id="UP000218327">
    <property type="component" value="Unassembled WGS sequence"/>
</dbReference>
<evidence type="ECO:0000259" key="2">
    <source>
        <dbReference type="SMART" id="SM00867"/>
    </source>
</evidence>
<proteinExistence type="predicted"/>
<name>A0A2A5ASW4_9GAMM</name>
<dbReference type="PANTHER" id="PTHR34406:SF1">
    <property type="entry name" value="PROTEIN YCEI"/>
    <property type="match status" value="1"/>
</dbReference>
<dbReference type="EMBL" id="NVVJ01000065">
    <property type="protein sequence ID" value="PCJ22332.1"/>
    <property type="molecule type" value="Genomic_DNA"/>
</dbReference>
<evidence type="ECO:0000313" key="3">
    <source>
        <dbReference type="EMBL" id="PCJ22332.1"/>
    </source>
</evidence>
<feature type="signal peptide" evidence="1">
    <location>
        <begin position="1"/>
        <end position="23"/>
    </location>
</feature>
<organism evidence="3 4">
    <name type="scientific">SAR86 cluster bacterium</name>
    <dbReference type="NCBI Taxonomy" id="2030880"/>
    <lineage>
        <taxon>Bacteria</taxon>
        <taxon>Pseudomonadati</taxon>
        <taxon>Pseudomonadota</taxon>
        <taxon>Gammaproteobacteria</taxon>
        <taxon>SAR86 cluster</taxon>
    </lineage>
</organism>
<dbReference type="AlphaFoldDB" id="A0A2A5ASW4"/>
<gene>
    <name evidence="3" type="ORF">COA96_14775</name>
</gene>
<protein>
    <recommendedName>
        <fullName evidence="2">Lipid/polyisoprenoid-binding YceI-like domain-containing protein</fullName>
    </recommendedName>
</protein>
<comment type="caution">
    <text evidence="3">The sequence shown here is derived from an EMBL/GenBank/DDBJ whole genome shotgun (WGS) entry which is preliminary data.</text>
</comment>
<sequence>MRILFSRAVLAPLMLFIGLPAQAATWLIDPAESRVFFKYSYEGTPYQGEFKNVEATFEIDPMSPGSCEFSVTIPIAEISVDSPEVLDYLLDLELFDVDQFPTASFKAEKCTLQSMNSFVSDGTLTIRDETHPISFPFEFEVELYDGQVRFHLTSEVTIQRLDFGVGQGYWANTAAIPNDVIVSIDIYATPQ</sequence>
<evidence type="ECO:0000256" key="1">
    <source>
        <dbReference type="SAM" id="SignalP"/>
    </source>
</evidence>
<dbReference type="PANTHER" id="PTHR34406">
    <property type="entry name" value="PROTEIN YCEI"/>
    <property type="match status" value="1"/>
</dbReference>
<dbReference type="InterPro" id="IPR036761">
    <property type="entry name" value="TTHA0802/YceI-like_sf"/>
</dbReference>
<dbReference type="SMART" id="SM00867">
    <property type="entry name" value="YceI"/>
    <property type="match status" value="1"/>
</dbReference>
<dbReference type="SUPFAM" id="SSF101874">
    <property type="entry name" value="YceI-like"/>
    <property type="match status" value="1"/>
</dbReference>
<dbReference type="InterPro" id="IPR007372">
    <property type="entry name" value="Lipid/polyisoprenoid-bd_YceI"/>
</dbReference>
<dbReference type="Pfam" id="PF04264">
    <property type="entry name" value="YceI"/>
    <property type="match status" value="1"/>
</dbReference>